<comment type="caution">
    <text evidence="1">The sequence shown here is derived from an EMBL/GenBank/DDBJ whole genome shotgun (WGS) entry which is preliminary data.</text>
</comment>
<name>A0A2H0KVF4_9BACT</name>
<reference evidence="1 2" key="1">
    <citation type="submission" date="2017-09" db="EMBL/GenBank/DDBJ databases">
        <title>Depth-based differentiation of microbial function through sediment-hosted aquifers and enrichment of novel symbionts in the deep terrestrial subsurface.</title>
        <authorList>
            <person name="Probst A.J."/>
            <person name="Ladd B."/>
            <person name="Jarett J.K."/>
            <person name="Geller-Mcgrath D.E."/>
            <person name="Sieber C.M."/>
            <person name="Emerson J.B."/>
            <person name="Anantharaman K."/>
            <person name="Thomas B.C."/>
            <person name="Malmstrom R."/>
            <person name="Stieglmeier M."/>
            <person name="Klingl A."/>
            <person name="Woyke T."/>
            <person name="Ryan C.M."/>
            <person name="Banfield J.F."/>
        </authorList>
    </citation>
    <scope>NUCLEOTIDE SEQUENCE [LARGE SCALE GENOMIC DNA]</scope>
    <source>
        <strain evidence="1">CG11_big_fil_rev_8_21_14_0_20_40_15</strain>
    </source>
</reference>
<gene>
    <name evidence="1" type="ORF">COV84_01290</name>
</gene>
<evidence type="ECO:0000313" key="2">
    <source>
        <dbReference type="Proteomes" id="UP000229317"/>
    </source>
</evidence>
<organism evidence="1 2">
    <name type="scientific">Candidatus Portnoybacteria bacterium CG11_big_fil_rev_8_21_14_0_20_40_15</name>
    <dbReference type="NCBI Taxonomy" id="1974817"/>
    <lineage>
        <taxon>Bacteria</taxon>
        <taxon>Candidatus Portnoyibacteriota</taxon>
    </lineage>
</organism>
<accession>A0A2H0KVF4</accession>
<dbReference type="AlphaFoldDB" id="A0A2H0KVF4"/>
<dbReference type="Proteomes" id="UP000229317">
    <property type="component" value="Unassembled WGS sequence"/>
</dbReference>
<protein>
    <submittedName>
        <fullName evidence="1">Uncharacterized protein</fullName>
    </submittedName>
</protein>
<dbReference type="Pfam" id="PF05258">
    <property type="entry name" value="DciA"/>
    <property type="match status" value="1"/>
</dbReference>
<evidence type="ECO:0000313" key="1">
    <source>
        <dbReference type="EMBL" id="PIQ75394.1"/>
    </source>
</evidence>
<dbReference type="EMBL" id="PCVO01000021">
    <property type="protein sequence ID" value="PIQ75394.1"/>
    <property type="molecule type" value="Genomic_DNA"/>
</dbReference>
<dbReference type="InterPro" id="IPR007922">
    <property type="entry name" value="DciA-like"/>
</dbReference>
<sequence>MWTTIKKLLPFSVKKLGLNQVLELNEICLGWEEMVQGLFGENFKNRAKPISLKNKILIVDCLNSTWASEFQLKQIKIINYINNIFKKELIEKIKFIN</sequence>
<proteinExistence type="predicted"/>